<dbReference type="HOGENOM" id="CLU_2741798_0_0_1"/>
<evidence type="ECO:0000313" key="2">
    <source>
        <dbReference type="Proteomes" id="UP000011668"/>
    </source>
</evidence>
<dbReference type="AlphaFoldDB" id="L8X0D1"/>
<reference evidence="1 2" key="1">
    <citation type="journal article" date="2013" name="Nat. Commun.">
        <title>The evolution and pathogenic mechanisms of the rice sheath blight pathogen.</title>
        <authorList>
            <person name="Zheng A."/>
            <person name="Lin R."/>
            <person name="Xu L."/>
            <person name="Qin P."/>
            <person name="Tang C."/>
            <person name="Ai P."/>
            <person name="Zhang D."/>
            <person name="Liu Y."/>
            <person name="Sun Z."/>
            <person name="Feng H."/>
            <person name="Wang Y."/>
            <person name="Chen Y."/>
            <person name="Liang X."/>
            <person name="Fu R."/>
            <person name="Li Q."/>
            <person name="Zhang J."/>
            <person name="Yu X."/>
            <person name="Xie Z."/>
            <person name="Ding L."/>
            <person name="Guan P."/>
            <person name="Tang J."/>
            <person name="Liang Y."/>
            <person name="Wang S."/>
            <person name="Deng Q."/>
            <person name="Li S."/>
            <person name="Zhu J."/>
            <person name="Wang L."/>
            <person name="Liu H."/>
            <person name="Li P."/>
        </authorList>
    </citation>
    <scope>NUCLEOTIDE SEQUENCE [LARGE SCALE GENOMIC DNA]</scope>
    <source>
        <strain evidence="2">AG-1 IA</strain>
    </source>
</reference>
<comment type="caution">
    <text evidence="1">The sequence shown here is derived from an EMBL/GenBank/DDBJ whole genome shotgun (WGS) entry which is preliminary data.</text>
</comment>
<name>L8X0D1_THACA</name>
<dbReference type="EMBL" id="AFRT01000802">
    <property type="protein sequence ID" value="ELU42488.1"/>
    <property type="molecule type" value="Genomic_DNA"/>
</dbReference>
<accession>L8X0D1</accession>
<gene>
    <name evidence="1" type="ORF">AG1IA_03508</name>
</gene>
<protein>
    <submittedName>
        <fullName evidence="1">Uncharacterized protein</fullName>
    </submittedName>
</protein>
<proteinExistence type="predicted"/>
<sequence length="71" mass="7894">MDCRIQLRARDTLISTHAPAFYHHPDLGCVTCNIGYSPRSRIAEPPTPIFARMDHGSPRNICDIPPHGSVL</sequence>
<evidence type="ECO:0000313" key="1">
    <source>
        <dbReference type="EMBL" id="ELU42488.1"/>
    </source>
</evidence>
<organism evidence="1 2">
    <name type="scientific">Thanatephorus cucumeris (strain AG1-IA)</name>
    <name type="common">Rice sheath blight fungus</name>
    <name type="synonym">Rhizoctonia solani</name>
    <dbReference type="NCBI Taxonomy" id="983506"/>
    <lineage>
        <taxon>Eukaryota</taxon>
        <taxon>Fungi</taxon>
        <taxon>Dikarya</taxon>
        <taxon>Basidiomycota</taxon>
        <taxon>Agaricomycotina</taxon>
        <taxon>Agaricomycetes</taxon>
        <taxon>Cantharellales</taxon>
        <taxon>Ceratobasidiaceae</taxon>
        <taxon>Rhizoctonia</taxon>
        <taxon>Rhizoctonia solani AG-1</taxon>
    </lineage>
</organism>
<keyword evidence="2" id="KW-1185">Reference proteome</keyword>
<dbReference type="Proteomes" id="UP000011668">
    <property type="component" value="Unassembled WGS sequence"/>
</dbReference>